<dbReference type="Pfam" id="PF13349">
    <property type="entry name" value="DUF4097"/>
    <property type="match status" value="1"/>
</dbReference>
<organism evidence="2 3">
    <name type="scientific">Nocardioides euryhalodurans</name>
    <dbReference type="NCBI Taxonomy" id="2518370"/>
    <lineage>
        <taxon>Bacteria</taxon>
        <taxon>Bacillati</taxon>
        <taxon>Actinomycetota</taxon>
        <taxon>Actinomycetes</taxon>
        <taxon>Propionibacteriales</taxon>
        <taxon>Nocardioidaceae</taxon>
        <taxon>Nocardioides</taxon>
    </lineage>
</organism>
<dbReference type="Gene3D" id="2.160.20.120">
    <property type="match status" value="1"/>
</dbReference>
<dbReference type="Proteomes" id="UP000294894">
    <property type="component" value="Chromosome"/>
</dbReference>
<reference evidence="2 3" key="1">
    <citation type="submission" date="2019-03" db="EMBL/GenBank/DDBJ databases">
        <title>Three New Species of Nocardioides, Nocardioides euryhalodurans sp. nov., Nocardioides seonyuensis sp. nov. and Nocardioides eburneoflavus sp. nov., Iolated from Soil.</title>
        <authorList>
            <person name="Roh S.G."/>
            <person name="Lee C."/>
            <person name="Kim M.-K."/>
            <person name="Kim S.B."/>
        </authorList>
    </citation>
    <scope>NUCLEOTIDE SEQUENCE [LARGE SCALE GENOMIC DNA]</scope>
    <source>
        <strain evidence="2 3">MMS17-SY117</strain>
    </source>
</reference>
<dbReference type="KEGG" id="noy:EXE57_13460"/>
<protein>
    <recommendedName>
        <fullName evidence="1">DUF4097 domain-containing protein</fullName>
    </recommendedName>
</protein>
<sequence>MTEHHFQTPEPVRLAVENGSGHVHVTAADTTESHVSISGRHAEEVEVVQDGRTIRVTPPHRRTGFFSGDDGLDMTITVPAGSEVAVKTGSADVELHGPVGTTQVKTGSGDVDVEHAAGDLQVKCGSGDVRLGQTDGSIAVSTGSGDVEVSRNLGPAVVKTGSGDVRFREATTEVSVMTGSGDLMIDTARHGRFHAKGASGSVHVGIPAGVPVWTDISTVSGRIHSDVEGAGEPVEGAEHIELRASTVSGDVVLTQR</sequence>
<dbReference type="InterPro" id="IPR025164">
    <property type="entry name" value="Toastrack_DUF4097"/>
</dbReference>
<dbReference type="EMBL" id="CP038267">
    <property type="protein sequence ID" value="QBR93161.1"/>
    <property type="molecule type" value="Genomic_DNA"/>
</dbReference>
<proteinExistence type="predicted"/>
<keyword evidence="3" id="KW-1185">Reference proteome</keyword>
<evidence type="ECO:0000259" key="1">
    <source>
        <dbReference type="Pfam" id="PF13349"/>
    </source>
</evidence>
<feature type="domain" description="DUF4097" evidence="1">
    <location>
        <begin position="13"/>
        <end position="253"/>
    </location>
</feature>
<evidence type="ECO:0000313" key="2">
    <source>
        <dbReference type="EMBL" id="QBR93161.1"/>
    </source>
</evidence>
<evidence type="ECO:0000313" key="3">
    <source>
        <dbReference type="Proteomes" id="UP000294894"/>
    </source>
</evidence>
<dbReference type="OrthoDB" id="3252095at2"/>
<dbReference type="AlphaFoldDB" id="A0A4P7GMZ6"/>
<gene>
    <name evidence="2" type="ORF">EXE57_13460</name>
</gene>
<accession>A0A4P7GMZ6</accession>
<dbReference type="RefSeq" id="WP_135078305.1">
    <property type="nucleotide sequence ID" value="NZ_CP038267.1"/>
</dbReference>
<name>A0A4P7GMZ6_9ACTN</name>